<dbReference type="EMBL" id="MDYQ01000653">
    <property type="protein sequence ID" value="PRP73234.1"/>
    <property type="molecule type" value="Genomic_DNA"/>
</dbReference>
<sequence length="710" mass="80309">MSKGEDTDSSEVWWSRVRATTERAKKNNKLSTIDTTAIRIPQAGVDFILRVSSILKKKPQNLAQKNTFNPFAPENLDSDLFVSELYGTHNLLLNKFNVLPHHLLLTTKEFQRQSDPLNHTDFKVASFALKMFRPIIFYNCGKASGASQSHKHMQALPLPLDSERPDELFPIEPLLRRNHEKKNAISNIFRIEEFQFQHACVKLRSYDSVELEDKYKELLSYLGVNPKEQGHSYNILFRVGISVNSVGMVGTMLVKSEEEKEAFIEAGPIEVLRGVSVQIHSKNLQWNHVFDQLSPPSFTCSFFPKRFFRSDLTGFTFSLFASSTISAIDFGSGMICLWLTLVPVAKRPLPLFRGNNSKLGNHLLERLLHSNWYQLISDSKTRMMHCALKVLCAVGLIFEKFFGTLGDDFYKKLNSRSNLALILGPNVAYKPCLLATTPNQGKKNKMQHALCRLGGNCCTLKDSSLCLTEAEANKGLWTGWKSLHISYLIAEPERACFVHTLLLPSQTILPSILQAYALKAHFMQSWGNHYTPLASLLNLKDEASYIMGTVFLKRLHKVCLGCTKDQLLAIYYVITCILCSKDLQRRSRLETVLETVSVSTLRRDRDRGVSRPVLSLTKPQDETKTRQTSLGTPGTNPLQDQAPRVEREESEDIERLLAKACHMTTRDEKNLRLVNKSDLSLSPFDFITHNCPSMSKEGSACKDNAIKNGR</sequence>
<organism evidence="4 5">
    <name type="scientific">Planoprotostelium fungivorum</name>
    <dbReference type="NCBI Taxonomy" id="1890364"/>
    <lineage>
        <taxon>Eukaryota</taxon>
        <taxon>Amoebozoa</taxon>
        <taxon>Evosea</taxon>
        <taxon>Variosea</taxon>
        <taxon>Cavosteliida</taxon>
        <taxon>Cavosteliaceae</taxon>
        <taxon>Planoprotostelium</taxon>
    </lineage>
</organism>
<dbReference type="InterPro" id="IPR019200">
    <property type="entry name" value="ATP_adenylylTrfase_C"/>
</dbReference>
<feature type="compositionally biased region" description="Polar residues" evidence="1">
    <location>
        <begin position="626"/>
        <end position="639"/>
    </location>
</feature>
<protein>
    <submittedName>
        <fullName evidence="4">ATP adenylyltransferase</fullName>
    </submittedName>
</protein>
<feature type="domain" description="Ap4A phosphorylase 1/2 N-terminal" evidence="3">
    <location>
        <begin position="9"/>
        <end position="176"/>
    </location>
</feature>
<dbReference type="GO" id="GO:0009117">
    <property type="term" value="P:nucleotide metabolic process"/>
    <property type="evidence" value="ECO:0007669"/>
    <property type="project" value="InterPro"/>
</dbReference>
<evidence type="ECO:0000259" key="2">
    <source>
        <dbReference type="Pfam" id="PF09830"/>
    </source>
</evidence>
<gene>
    <name evidence="4" type="ORF">PROFUN_16308</name>
</gene>
<dbReference type="SUPFAM" id="SSF54197">
    <property type="entry name" value="HIT-like"/>
    <property type="match status" value="1"/>
</dbReference>
<dbReference type="Proteomes" id="UP000241769">
    <property type="component" value="Unassembled WGS sequence"/>
</dbReference>
<comment type="caution">
    <text evidence="4">The sequence shown here is derived from an EMBL/GenBank/DDBJ whole genome shotgun (WGS) entry which is preliminary data.</text>
</comment>
<dbReference type="Pfam" id="PF09830">
    <property type="entry name" value="ATP_transf"/>
    <property type="match status" value="1"/>
</dbReference>
<dbReference type="GO" id="GO:0003877">
    <property type="term" value="F:ATP:ADP adenylyltransferase activity"/>
    <property type="evidence" value="ECO:0007669"/>
    <property type="project" value="InterPro"/>
</dbReference>
<proteinExistence type="predicted"/>
<feature type="region of interest" description="Disordered" evidence="1">
    <location>
        <begin position="609"/>
        <end position="649"/>
    </location>
</feature>
<evidence type="ECO:0000256" key="1">
    <source>
        <dbReference type="SAM" id="MobiDB-lite"/>
    </source>
</evidence>
<dbReference type="PANTHER" id="PTHR38420">
    <property type="entry name" value="AP-4-A PHOSPHORYLASE II"/>
    <property type="match status" value="1"/>
</dbReference>
<reference evidence="4 5" key="1">
    <citation type="journal article" date="2018" name="Genome Biol. Evol.">
        <title>Multiple Roots of Fruiting Body Formation in Amoebozoa.</title>
        <authorList>
            <person name="Hillmann F."/>
            <person name="Forbes G."/>
            <person name="Novohradska S."/>
            <person name="Ferling I."/>
            <person name="Riege K."/>
            <person name="Groth M."/>
            <person name="Westermann M."/>
            <person name="Marz M."/>
            <person name="Spaller T."/>
            <person name="Winckler T."/>
            <person name="Schaap P."/>
            <person name="Glockner G."/>
        </authorList>
    </citation>
    <scope>NUCLEOTIDE SEQUENCE [LARGE SCALE GENOMIC DNA]</scope>
    <source>
        <strain evidence="4 5">Jena</strain>
    </source>
</reference>
<dbReference type="InterPro" id="IPR036265">
    <property type="entry name" value="HIT-like_sf"/>
</dbReference>
<dbReference type="InterPro" id="IPR043171">
    <property type="entry name" value="Ap4A_phos1/2-like"/>
</dbReference>
<evidence type="ECO:0000313" key="4">
    <source>
        <dbReference type="EMBL" id="PRP73234.1"/>
    </source>
</evidence>
<evidence type="ECO:0000259" key="3">
    <source>
        <dbReference type="Pfam" id="PF19327"/>
    </source>
</evidence>
<dbReference type="InParanoid" id="A0A2P6MNC9"/>
<dbReference type="STRING" id="1890364.A0A2P6MNC9"/>
<dbReference type="PANTHER" id="PTHR38420:SF1">
    <property type="entry name" value="PUTATIVE (AFU_ORTHOLOGUE AFUA_5G14690)-RELATED"/>
    <property type="match status" value="1"/>
</dbReference>
<feature type="domain" description="ATP adenylyltransferase C-terminal" evidence="2">
    <location>
        <begin position="194"/>
        <end position="277"/>
    </location>
</feature>
<dbReference type="GO" id="GO:0005524">
    <property type="term" value="F:ATP binding"/>
    <property type="evidence" value="ECO:0007669"/>
    <property type="project" value="InterPro"/>
</dbReference>
<name>A0A2P6MNC9_9EUKA</name>
<dbReference type="InterPro" id="IPR009163">
    <property type="entry name" value="Ap4A_phos1/2"/>
</dbReference>
<dbReference type="Gene3D" id="3.30.428.70">
    <property type="match status" value="1"/>
</dbReference>
<evidence type="ECO:0000313" key="5">
    <source>
        <dbReference type="Proteomes" id="UP000241769"/>
    </source>
</evidence>
<dbReference type="AlphaFoldDB" id="A0A2P6MNC9"/>
<accession>A0A2P6MNC9</accession>
<dbReference type="OrthoDB" id="17043at2759"/>
<keyword evidence="4" id="KW-0808">Transferase</keyword>
<keyword evidence="4" id="KW-0548">Nucleotidyltransferase</keyword>
<dbReference type="InterPro" id="IPR045759">
    <property type="entry name" value="Ap4A_phos1/2_N"/>
</dbReference>
<keyword evidence="5" id="KW-1185">Reference proteome</keyword>
<dbReference type="Pfam" id="PF19327">
    <property type="entry name" value="Ap4A_phos_N"/>
    <property type="match status" value="1"/>
</dbReference>